<gene>
    <name evidence="5" type="ORF">ACFO0B_03280</name>
</gene>
<dbReference type="InterPro" id="IPR036390">
    <property type="entry name" value="WH_DNA-bd_sf"/>
</dbReference>
<dbReference type="Proteomes" id="UP001595696">
    <property type="component" value="Unassembled WGS sequence"/>
</dbReference>
<organism evidence="5 6">
    <name type="scientific">Nocardia jiangsuensis</name>
    <dbReference type="NCBI Taxonomy" id="1691563"/>
    <lineage>
        <taxon>Bacteria</taxon>
        <taxon>Bacillati</taxon>
        <taxon>Actinomycetota</taxon>
        <taxon>Actinomycetes</taxon>
        <taxon>Mycobacteriales</taxon>
        <taxon>Nocardiaceae</taxon>
        <taxon>Nocardia</taxon>
    </lineage>
</organism>
<dbReference type="PANTHER" id="PTHR33164">
    <property type="entry name" value="TRANSCRIPTIONAL REGULATOR, MARR FAMILY"/>
    <property type="match status" value="1"/>
</dbReference>
<proteinExistence type="predicted"/>
<keyword evidence="1" id="KW-0805">Transcription regulation</keyword>
<keyword evidence="2" id="KW-0238">DNA-binding</keyword>
<keyword evidence="3" id="KW-0804">Transcription</keyword>
<dbReference type="RefSeq" id="WP_378610769.1">
    <property type="nucleotide sequence ID" value="NZ_JBHSAX010000003.1"/>
</dbReference>
<evidence type="ECO:0000259" key="4">
    <source>
        <dbReference type="PROSITE" id="PS50995"/>
    </source>
</evidence>
<dbReference type="PANTHER" id="PTHR33164:SF57">
    <property type="entry name" value="MARR-FAMILY TRANSCRIPTIONAL REGULATOR"/>
    <property type="match status" value="1"/>
</dbReference>
<dbReference type="InterPro" id="IPR039422">
    <property type="entry name" value="MarR/SlyA-like"/>
</dbReference>
<dbReference type="InterPro" id="IPR036388">
    <property type="entry name" value="WH-like_DNA-bd_sf"/>
</dbReference>
<dbReference type="SUPFAM" id="SSF46785">
    <property type="entry name" value="Winged helix' DNA-binding domain"/>
    <property type="match status" value="1"/>
</dbReference>
<feature type="domain" description="HTH marR-type" evidence="4">
    <location>
        <begin position="8"/>
        <end position="143"/>
    </location>
</feature>
<dbReference type="InterPro" id="IPR000835">
    <property type="entry name" value="HTH_MarR-typ"/>
</dbReference>
<accession>A0ABV8DMZ7</accession>
<dbReference type="InterPro" id="IPR023187">
    <property type="entry name" value="Tscrpt_reg_MarR-type_CS"/>
</dbReference>
<evidence type="ECO:0000256" key="3">
    <source>
        <dbReference type="ARBA" id="ARBA00023163"/>
    </source>
</evidence>
<dbReference type="PROSITE" id="PS50995">
    <property type="entry name" value="HTH_MARR_2"/>
    <property type="match status" value="1"/>
</dbReference>
<sequence length="157" mass="17190">MAVSSTTAQSLIDELYLMGRAIKVSIARNEDQRLLAGGLGVLVTLEEHGPCRQGDLAVSMCLSPSALSRHVAELVADDLLSRHPDPTDGRATVLHITDRGRALLRRIRVERAEVIAALLDDWGDDDAERARSTIRSLREKLTEHALRTGAGEHQPVR</sequence>
<comment type="caution">
    <text evidence="5">The sequence shown here is derived from an EMBL/GenBank/DDBJ whole genome shotgun (WGS) entry which is preliminary data.</text>
</comment>
<dbReference type="Gene3D" id="1.10.10.10">
    <property type="entry name" value="Winged helix-like DNA-binding domain superfamily/Winged helix DNA-binding domain"/>
    <property type="match status" value="1"/>
</dbReference>
<evidence type="ECO:0000256" key="1">
    <source>
        <dbReference type="ARBA" id="ARBA00023015"/>
    </source>
</evidence>
<reference evidence="6" key="1">
    <citation type="journal article" date="2019" name="Int. J. Syst. Evol. Microbiol.">
        <title>The Global Catalogue of Microorganisms (GCM) 10K type strain sequencing project: providing services to taxonomists for standard genome sequencing and annotation.</title>
        <authorList>
            <consortium name="The Broad Institute Genomics Platform"/>
            <consortium name="The Broad Institute Genome Sequencing Center for Infectious Disease"/>
            <person name="Wu L."/>
            <person name="Ma J."/>
        </authorList>
    </citation>
    <scope>NUCLEOTIDE SEQUENCE [LARGE SCALE GENOMIC DNA]</scope>
    <source>
        <strain evidence="6">CGMCC 4.7330</strain>
    </source>
</reference>
<dbReference type="PROSITE" id="PS01117">
    <property type="entry name" value="HTH_MARR_1"/>
    <property type="match status" value="1"/>
</dbReference>
<evidence type="ECO:0000313" key="6">
    <source>
        <dbReference type="Proteomes" id="UP001595696"/>
    </source>
</evidence>
<dbReference type="Pfam" id="PF01047">
    <property type="entry name" value="MarR"/>
    <property type="match status" value="1"/>
</dbReference>
<evidence type="ECO:0000256" key="2">
    <source>
        <dbReference type="ARBA" id="ARBA00023125"/>
    </source>
</evidence>
<dbReference type="EMBL" id="JBHSAX010000003">
    <property type="protein sequence ID" value="MFC3961007.1"/>
    <property type="molecule type" value="Genomic_DNA"/>
</dbReference>
<keyword evidence="6" id="KW-1185">Reference proteome</keyword>
<name>A0ABV8DMZ7_9NOCA</name>
<evidence type="ECO:0000313" key="5">
    <source>
        <dbReference type="EMBL" id="MFC3961007.1"/>
    </source>
</evidence>
<protein>
    <submittedName>
        <fullName evidence="5">MarR family winged helix-turn-helix transcriptional regulator</fullName>
    </submittedName>
</protein>
<dbReference type="SMART" id="SM00347">
    <property type="entry name" value="HTH_MARR"/>
    <property type="match status" value="1"/>
</dbReference>